<accession>A0A3M7QEI1</accession>
<name>A0A3M7QEI1_BRAPC</name>
<proteinExistence type="predicted"/>
<comment type="caution">
    <text evidence="1">The sequence shown here is derived from an EMBL/GenBank/DDBJ whole genome shotgun (WGS) entry which is preliminary data.</text>
</comment>
<keyword evidence="2" id="KW-1185">Reference proteome</keyword>
<dbReference type="EMBL" id="REGN01006431">
    <property type="protein sequence ID" value="RNA09602.1"/>
    <property type="molecule type" value="Genomic_DNA"/>
</dbReference>
<sequence>MSDCNQDLKIIDESCEKIAERVTSVDLECCEEIKSDNDENETHEIENKFETFNKLSDKALSDLAKLYDMPELIQL</sequence>
<dbReference type="Proteomes" id="UP000276133">
    <property type="component" value="Unassembled WGS sequence"/>
</dbReference>
<protein>
    <submittedName>
        <fullName evidence="1">Uncharacterized protein</fullName>
    </submittedName>
</protein>
<dbReference type="AlphaFoldDB" id="A0A3M7QEI1"/>
<organism evidence="1 2">
    <name type="scientific">Brachionus plicatilis</name>
    <name type="common">Marine rotifer</name>
    <name type="synonym">Brachionus muelleri</name>
    <dbReference type="NCBI Taxonomy" id="10195"/>
    <lineage>
        <taxon>Eukaryota</taxon>
        <taxon>Metazoa</taxon>
        <taxon>Spiralia</taxon>
        <taxon>Gnathifera</taxon>
        <taxon>Rotifera</taxon>
        <taxon>Eurotatoria</taxon>
        <taxon>Monogononta</taxon>
        <taxon>Pseudotrocha</taxon>
        <taxon>Ploima</taxon>
        <taxon>Brachionidae</taxon>
        <taxon>Brachionus</taxon>
    </lineage>
</organism>
<reference evidence="1 2" key="1">
    <citation type="journal article" date="2018" name="Sci. Rep.">
        <title>Genomic signatures of local adaptation to the degree of environmental predictability in rotifers.</title>
        <authorList>
            <person name="Franch-Gras L."/>
            <person name="Hahn C."/>
            <person name="Garcia-Roger E.M."/>
            <person name="Carmona M.J."/>
            <person name="Serra M."/>
            <person name="Gomez A."/>
        </authorList>
    </citation>
    <scope>NUCLEOTIDE SEQUENCE [LARGE SCALE GENOMIC DNA]</scope>
    <source>
        <strain evidence="1">HYR1</strain>
    </source>
</reference>
<gene>
    <name evidence="1" type="ORF">BpHYR1_042660</name>
</gene>
<evidence type="ECO:0000313" key="1">
    <source>
        <dbReference type="EMBL" id="RNA09602.1"/>
    </source>
</evidence>
<evidence type="ECO:0000313" key="2">
    <source>
        <dbReference type="Proteomes" id="UP000276133"/>
    </source>
</evidence>